<dbReference type="OrthoDB" id="2017571at2759"/>
<comment type="subcellular location">
    <subcellularLocation>
        <location evidence="1">Nucleus</location>
    </subcellularLocation>
</comment>
<dbReference type="EMBL" id="JADCNM010000007">
    <property type="protein sequence ID" value="KAG0475380.1"/>
    <property type="molecule type" value="Genomic_DNA"/>
</dbReference>
<name>A0A835QS74_VANPL</name>
<dbReference type="PANTHER" id="PTHR45914">
    <property type="entry name" value="TRANSCRIPTION FACTOR HEC3-RELATED"/>
    <property type="match status" value="1"/>
</dbReference>
<accession>A0A835QS74</accession>
<evidence type="ECO:0000313" key="9">
    <source>
        <dbReference type="EMBL" id="KAG0475380.1"/>
    </source>
</evidence>
<dbReference type="InterPro" id="IPR011598">
    <property type="entry name" value="bHLH_dom"/>
</dbReference>
<dbReference type="InterPro" id="IPR036638">
    <property type="entry name" value="HLH_DNA-bd_sf"/>
</dbReference>
<evidence type="ECO:0000256" key="2">
    <source>
        <dbReference type="ARBA" id="ARBA00005510"/>
    </source>
</evidence>
<dbReference type="EMBL" id="JADCNL010000007">
    <property type="protein sequence ID" value="KAG0473722.1"/>
    <property type="molecule type" value="Genomic_DNA"/>
</dbReference>
<comment type="similarity">
    <text evidence="2">Belongs to the bHLH protein family.</text>
</comment>
<dbReference type="Gene3D" id="4.10.280.10">
    <property type="entry name" value="Helix-loop-helix DNA-binding domain"/>
    <property type="match status" value="1"/>
</dbReference>
<dbReference type="SUPFAM" id="SSF47459">
    <property type="entry name" value="HLH, helix-loop-helix DNA-binding domain"/>
    <property type="match status" value="1"/>
</dbReference>
<dbReference type="GO" id="GO:0046983">
    <property type="term" value="F:protein dimerization activity"/>
    <property type="evidence" value="ECO:0007669"/>
    <property type="project" value="InterPro"/>
</dbReference>
<dbReference type="GO" id="GO:0003700">
    <property type="term" value="F:DNA-binding transcription factor activity"/>
    <property type="evidence" value="ECO:0007669"/>
    <property type="project" value="InterPro"/>
</dbReference>
<dbReference type="FunFam" id="4.10.280.10:FF:000089">
    <property type="entry name" value="Transcription factor LAX PANICLE"/>
    <property type="match status" value="1"/>
</dbReference>
<dbReference type="CDD" id="cd11454">
    <property type="entry name" value="bHLH_AtIND_like"/>
    <property type="match status" value="1"/>
</dbReference>
<feature type="domain" description="BHLH" evidence="7">
    <location>
        <begin position="42"/>
        <end position="91"/>
    </location>
</feature>
<dbReference type="Pfam" id="PF00010">
    <property type="entry name" value="HLH"/>
    <property type="match status" value="1"/>
</dbReference>
<evidence type="ECO:0000256" key="5">
    <source>
        <dbReference type="ARBA" id="ARBA00023242"/>
    </source>
</evidence>
<keyword evidence="4" id="KW-0804">Transcription</keyword>
<keyword evidence="5" id="KW-0539">Nucleus</keyword>
<evidence type="ECO:0000313" key="8">
    <source>
        <dbReference type="EMBL" id="KAG0473722.1"/>
    </source>
</evidence>
<organism evidence="9 11">
    <name type="scientific">Vanilla planifolia</name>
    <name type="common">Vanilla</name>
    <dbReference type="NCBI Taxonomy" id="51239"/>
    <lineage>
        <taxon>Eukaryota</taxon>
        <taxon>Viridiplantae</taxon>
        <taxon>Streptophyta</taxon>
        <taxon>Embryophyta</taxon>
        <taxon>Tracheophyta</taxon>
        <taxon>Spermatophyta</taxon>
        <taxon>Magnoliopsida</taxon>
        <taxon>Liliopsida</taxon>
        <taxon>Asparagales</taxon>
        <taxon>Orchidaceae</taxon>
        <taxon>Vanilloideae</taxon>
        <taxon>Vanilleae</taxon>
        <taxon>Vanilla</taxon>
    </lineage>
</organism>
<gene>
    <name evidence="9" type="ORF">HPP92_015066</name>
    <name evidence="8" type="ORF">HPP92_015579</name>
</gene>
<evidence type="ECO:0000256" key="6">
    <source>
        <dbReference type="SAM" id="MobiDB-lite"/>
    </source>
</evidence>
<evidence type="ECO:0000256" key="4">
    <source>
        <dbReference type="ARBA" id="ARBA00023163"/>
    </source>
</evidence>
<evidence type="ECO:0000313" key="10">
    <source>
        <dbReference type="Proteomes" id="UP000636800"/>
    </source>
</evidence>
<feature type="compositionally biased region" description="Pro residues" evidence="6">
    <location>
        <begin position="111"/>
        <end position="134"/>
    </location>
</feature>
<feature type="region of interest" description="Disordered" evidence="6">
    <location>
        <begin position="107"/>
        <end position="134"/>
    </location>
</feature>
<evidence type="ECO:0000256" key="3">
    <source>
        <dbReference type="ARBA" id="ARBA00023015"/>
    </source>
</evidence>
<comment type="caution">
    <text evidence="9">The sequence shown here is derived from an EMBL/GenBank/DDBJ whole genome shotgun (WGS) entry which is preliminary data.</text>
</comment>
<evidence type="ECO:0000313" key="11">
    <source>
        <dbReference type="Proteomes" id="UP000639772"/>
    </source>
</evidence>
<dbReference type="PANTHER" id="PTHR45914:SF2">
    <property type="entry name" value="TRANSCRIPTION FACTOR BHLH140-LIKE PROTEIN"/>
    <property type="match status" value="1"/>
</dbReference>
<dbReference type="PROSITE" id="PS50888">
    <property type="entry name" value="BHLH"/>
    <property type="match status" value="1"/>
</dbReference>
<feature type="region of interest" description="Disordered" evidence="6">
    <location>
        <begin position="1"/>
        <end position="57"/>
    </location>
</feature>
<dbReference type="Proteomes" id="UP000636800">
    <property type="component" value="Chromosome 7"/>
</dbReference>
<dbReference type="AlphaFoldDB" id="A0A835QS74"/>
<protein>
    <recommendedName>
        <fullName evidence="7">BHLH domain-containing protein</fullName>
    </recommendedName>
</protein>
<keyword evidence="3" id="KW-0805">Transcription regulation</keyword>
<evidence type="ECO:0000259" key="7">
    <source>
        <dbReference type="PROSITE" id="PS50888"/>
    </source>
</evidence>
<feature type="compositionally biased region" description="Low complexity" evidence="6">
    <location>
        <begin position="13"/>
        <end position="26"/>
    </location>
</feature>
<dbReference type="GO" id="GO:0005634">
    <property type="term" value="C:nucleus"/>
    <property type="evidence" value="ECO:0007669"/>
    <property type="project" value="UniProtKB-SubCell"/>
</dbReference>
<keyword evidence="10" id="KW-1185">Reference proteome</keyword>
<dbReference type="InterPro" id="IPR045843">
    <property type="entry name" value="IND-like"/>
</dbReference>
<dbReference type="Proteomes" id="UP000639772">
    <property type="component" value="Chromosome 7"/>
</dbReference>
<proteinExistence type="inferred from homology"/>
<reference evidence="10 11" key="1">
    <citation type="journal article" date="2020" name="Nat. Food">
        <title>A phased Vanilla planifolia genome enables genetic improvement of flavour and production.</title>
        <authorList>
            <person name="Hasing T."/>
            <person name="Tang H."/>
            <person name="Brym M."/>
            <person name="Khazi F."/>
            <person name="Huang T."/>
            <person name="Chambers A.H."/>
        </authorList>
    </citation>
    <scope>NUCLEOTIDE SEQUENCE [LARGE SCALE GENOMIC DNA]</scope>
    <source>
        <tissue evidence="9">Leaf</tissue>
    </source>
</reference>
<dbReference type="SMART" id="SM00353">
    <property type="entry name" value="HLH"/>
    <property type="match status" value="1"/>
</dbReference>
<sequence length="160" mass="17654">MESFFRNGHPRQRPSSSSTSSSSPSLQRRRSGGGGRSGAVRLSTDPQSVAARERRHRISERFRILKSMVPGGSKMDTVSMLEEAIHYVKFLKAQIWIHQAAMLAHGYEDTPLPPPTPPPPPPPSADPSVLPPLPHQDLMHSLYPNLAQGSLQGDSFNYYT</sequence>
<evidence type="ECO:0000256" key="1">
    <source>
        <dbReference type="ARBA" id="ARBA00004123"/>
    </source>
</evidence>